<dbReference type="RefSeq" id="WP_099520553.1">
    <property type="nucleotide sequence ID" value="NZ_CP016808.1"/>
</dbReference>
<dbReference type="PROSITE" id="PS01124">
    <property type="entry name" value="HTH_ARAC_FAMILY_2"/>
    <property type="match status" value="1"/>
</dbReference>
<dbReference type="InterPro" id="IPR002491">
    <property type="entry name" value="ABC_transptr_periplasmic_BD"/>
</dbReference>
<dbReference type="InterPro" id="IPR018060">
    <property type="entry name" value="HTH_AraC"/>
</dbReference>
<dbReference type="GO" id="GO:0043565">
    <property type="term" value="F:sequence-specific DNA binding"/>
    <property type="evidence" value="ECO:0007669"/>
    <property type="project" value="InterPro"/>
</dbReference>
<dbReference type="SUPFAM" id="SSF53807">
    <property type="entry name" value="Helical backbone' metal receptor"/>
    <property type="match status" value="1"/>
</dbReference>
<keyword evidence="7" id="KW-0804">Transcription</keyword>
<organism evidence="10">
    <name type="scientific">Paenibacillus sp. BIHB 4019</name>
    <dbReference type="NCBI Taxonomy" id="1870819"/>
    <lineage>
        <taxon>Bacteria</taxon>
        <taxon>Bacillati</taxon>
        <taxon>Bacillota</taxon>
        <taxon>Bacilli</taxon>
        <taxon>Bacillales</taxon>
        <taxon>Paenibacillaceae</taxon>
        <taxon>Paenibacillus</taxon>
    </lineage>
</organism>
<feature type="domain" description="HTH araC/xylS-type" evidence="8">
    <location>
        <begin position="18"/>
        <end position="116"/>
    </location>
</feature>
<evidence type="ECO:0000256" key="7">
    <source>
        <dbReference type="ARBA" id="ARBA00023163"/>
    </source>
</evidence>
<name>A0A1B2DP89_9BACL</name>
<dbReference type="InterPro" id="IPR018062">
    <property type="entry name" value="HTH_AraC-typ_CS"/>
</dbReference>
<dbReference type="InterPro" id="IPR020449">
    <property type="entry name" value="Tscrpt_reg_AraC-type_HTH"/>
</dbReference>
<evidence type="ECO:0000256" key="1">
    <source>
        <dbReference type="ARBA" id="ARBA00004196"/>
    </source>
</evidence>
<evidence type="ECO:0008006" key="11">
    <source>
        <dbReference type="Google" id="ProtNLM"/>
    </source>
</evidence>
<keyword evidence="6" id="KW-0238">DNA-binding</keyword>
<dbReference type="SMART" id="SM00342">
    <property type="entry name" value="HTH_ARAC"/>
    <property type="match status" value="1"/>
</dbReference>
<sequence>MSRTDIFPVTKHSLRAVQETIAYLERAYSQNITIEQLAKQANIGSWQYRQLFRRITGFNPNEFVTELRMKRAKELLIVSQQRLSEIARTVGYEDEYYFNRRFKKSTGMSPRQYMRSKKSNLRIIALSNFGDMMALGSQPLAVDHHLINWLDQEQISGMASIDGSLSGVERAAVLKPDLIVVNAYTPQELLAELSHIAPAVHLESKGSMFQHLNEVAVLLGKRQEEKLWLDRYAAKARQIREQWLPTIGREETAIFFHVVGEQLYLYRPQEMPVIYEVLGFKTPLKLKQLMAECEARLFVPLESFLEYDADRIFIVCGQMQGARETFEKLLAHPEWRQLTAVQSGRVYIFKESWTLDGIIALEWQLDGISELLAGGQR</sequence>
<dbReference type="GO" id="GO:0030288">
    <property type="term" value="C:outer membrane-bounded periplasmic space"/>
    <property type="evidence" value="ECO:0007669"/>
    <property type="project" value="TreeGrafter"/>
</dbReference>
<evidence type="ECO:0000256" key="5">
    <source>
        <dbReference type="ARBA" id="ARBA00023015"/>
    </source>
</evidence>
<dbReference type="Gene3D" id="3.40.50.1980">
    <property type="entry name" value="Nitrogenase molybdenum iron protein domain"/>
    <property type="match status" value="2"/>
</dbReference>
<evidence type="ECO:0000256" key="2">
    <source>
        <dbReference type="ARBA" id="ARBA00008814"/>
    </source>
</evidence>
<comment type="similarity">
    <text evidence="2">Belongs to the bacterial solute-binding protein 8 family.</text>
</comment>
<dbReference type="AlphaFoldDB" id="A0A1B2DP89"/>
<dbReference type="InterPro" id="IPR051313">
    <property type="entry name" value="Bact_iron-sidero_bind"/>
</dbReference>
<reference evidence="10" key="1">
    <citation type="submission" date="2016-08" db="EMBL/GenBank/DDBJ databases">
        <title>Complete Genome Seqeunce of Paenibacillus sp. BIHB 4019 from tea rhizoplane.</title>
        <authorList>
            <person name="Thakur R."/>
            <person name="Swarnkar M.K."/>
            <person name="Gulati A."/>
        </authorList>
    </citation>
    <scope>NUCLEOTIDE SEQUENCE [LARGE SCALE GENOMIC DNA]</scope>
    <source>
        <strain evidence="10">BIHB4019</strain>
    </source>
</reference>
<dbReference type="SUPFAM" id="SSF46689">
    <property type="entry name" value="Homeodomain-like"/>
    <property type="match status" value="2"/>
</dbReference>
<gene>
    <name evidence="10" type="ORF">BBD42_25815</name>
</gene>
<keyword evidence="4" id="KW-0732">Signal</keyword>
<dbReference type="PANTHER" id="PTHR30532:SF1">
    <property type="entry name" value="IRON(3+)-HYDROXAMATE-BINDING PROTEIN FHUD"/>
    <property type="match status" value="1"/>
</dbReference>
<dbReference type="Pfam" id="PF12833">
    <property type="entry name" value="HTH_18"/>
    <property type="match status" value="1"/>
</dbReference>
<evidence type="ECO:0000259" key="9">
    <source>
        <dbReference type="PROSITE" id="PS50983"/>
    </source>
</evidence>
<comment type="subcellular location">
    <subcellularLocation>
        <location evidence="1">Cell envelope</location>
    </subcellularLocation>
</comment>
<dbReference type="GO" id="GO:0003700">
    <property type="term" value="F:DNA-binding transcription factor activity"/>
    <property type="evidence" value="ECO:0007669"/>
    <property type="project" value="InterPro"/>
</dbReference>
<proteinExistence type="inferred from homology"/>
<keyword evidence="3" id="KW-0813">Transport</keyword>
<dbReference type="Pfam" id="PF01497">
    <property type="entry name" value="Peripla_BP_2"/>
    <property type="match status" value="1"/>
</dbReference>
<dbReference type="PRINTS" id="PR00032">
    <property type="entry name" value="HTHARAC"/>
</dbReference>
<evidence type="ECO:0000256" key="4">
    <source>
        <dbReference type="ARBA" id="ARBA00022729"/>
    </source>
</evidence>
<dbReference type="PROSITE" id="PS50983">
    <property type="entry name" value="FE_B12_PBP"/>
    <property type="match status" value="1"/>
</dbReference>
<evidence type="ECO:0000256" key="6">
    <source>
        <dbReference type="ARBA" id="ARBA00023125"/>
    </source>
</evidence>
<evidence type="ECO:0000256" key="3">
    <source>
        <dbReference type="ARBA" id="ARBA00022448"/>
    </source>
</evidence>
<feature type="domain" description="Fe/B12 periplasmic-binding" evidence="9">
    <location>
        <begin position="120"/>
        <end position="376"/>
    </location>
</feature>
<accession>A0A1B2DP89</accession>
<keyword evidence="5" id="KW-0805">Transcription regulation</keyword>
<dbReference type="GO" id="GO:1901678">
    <property type="term" value="P:iron coordination entity transport"/>
    <property type="evidence" value="ECO:0007669"/>
    <property type="project" value="UniProtKB-ARBA"/>
</dbReference>
<protein>
    <recommendedName>
        <fullName evidence="11">AraC family transcriptional regulator</fullName>
    </recommendedName>
</protein>
<evidence type="ECO:0000259" key="8">
    <source>
        <dbReference type="PROSITE" id="PS01124"/>
    </source>
</evidence>
<dbReference type="Gene3D" id="1.10.10.60">
    <property type="entry name" value="Homeodomain-like"/>
    <property type="match status" value="2"/>
</dbReference>
<dbReference type="EMBL" id="CP016808">
    <property type="protein sequence ID" value="ANY69521.1"/>
    <property type="molecule type" value="Genomic_DNA"/>
</dbReference>
<dbReference type="PROSITE" id="PS00041">
    <property type="entry name" value="HTH_ARAC_FAMILY_1"/>
    <property type="match status" value="1"/>
</dbReference>
<dbReference type="InterPro" id="IPR009057">
    <property type="entry name" value="Homeodomain-like_sf"/>
</dbReference>
<evidence type="ECO:0000313" key="10">
    <source>
        <dbReference type="EMBL" id="ANY69521.1"/>
    </source>
</evidence>
<dbReference type="PANTHER" id="PTHR30532">
    <property type="entry name" value="IRON III DICITRATE-BINDING PERIPLASMIC PROTEIN"/>
    <property type="match status" value="1"/>
</dbReference>